<comment type="caution">
    <text evidence="1">The sequence shown here is derived from an EMBL/GenBank/DDBJ whole genome shotgun (WGS) entry which is preliminary data.</text>
</comment>
<dbReference type="EMBL" id="BKCJ010006061">
    <property type="protein sequence ID" value="GEU70146.1"/>
    <property type="molecule type" value="Genomic_DNA"/>
</dbReference>
<gene>
    <name evidence="1" type="ORF">Tci_042124</name>
</gene>
<organism evidence="1">
    <name type="scientific">Tanacetum cinerariifolium</name>
    <name type="common">Dalmatian daisy</name>
    <name type="synonym">Chrysanthemum cinerariifolium</name>
    <dbReference type="NCBI Taxonomy" id="118510"/>
    <lineage>
        <taxon>Eukaryota</taxon>
        <taxon>Viridiplantae</taxon>
        <taxon>Streptophyta</taxon>
        <taxon>Embryophyta</taxon>
        <taxon>Tracheophyta</taxon>
        <taxon>Spermatophyta</taxon>
        <taxon>Magnoliopsida</taxon>
        <taxon>eudicotyledons</taxon>
        <taxon>Gunneridae</taxon>
        <taxon>Pentapetalae</taxon>
        <taxon>asterids</taxon>
        <taxon>campanulids</taxon>
        <taxon>Asterales</taxon>
        <taxon>Asteraceae</taxon>
        <taxon>Asteroideae</taxon>
        <taxon>Anthemideae</taxon>
        <taxon>Anthemidinae</taxon>
        <taxon>Tanacetum</taxon>
    </lineage>
</organism>
<reference evidence="1" key="1">
    <citation type="journal article" date="2019" name="Sci. Rep.">
        <title>Draft genome of Tanacetum cinerariifolium, the natural source of mosquito coil.</title>
        <authorList>
            <person name="Yamashiro T."/>
            <person name="Shiraishi A."/>
            <person name="Satake H."/>
            <person name="Nakayama K."/>
        </authorList>
    </citation>
    <scope>NUCLEOTIDE SEQUENCE</scope>
</reference>
<evidence type="ECO:0000313" key="1">
    <source>
        <dbReference type="EMBL" id="GEU70146.1"/>
    </source>
</evidence>
<sequence length="244" mass="26540">MGEPLSPDRVFDFSMNESEPQHGYDFFAPGLLSDYAGAEVVEQLVDPMIEELAKPIVEVEEQMATPVMDMEEDLAMLFGVEEDSSNDEFEGPEGDEEVGGSYTATAEGHSLTLLAPGVPVPLSVIEDLCTRMGNLEYGHGLLVKKVITVSNAEVADSIAIGEIGLRVSTVKGQMQVMASQMVQVVSGLEQVQTLQATVQHKDMQIQQLQTLVTEMSSRDGTLMQCLLGLDRRLADVERRPPGPQ</sequence>
<protein>
    <submittedName>
        <fullName evidence="1">Uncharacterized protein</fullName>
    </submittedName>
</protein>
<name>A0A6L2M7Z0_TANCI</name>
<proteinExistence type="predicted"/>
<dbReference type="AlphaFoldDB" id="A0A6L2M7Z0"/>
<accession>A0A6L2M7Z0</accession>